<evidence type="ECO:0000313" key="1">
    <source>
        <dbReference type="EMBL" id="AFZ56757.1"/>
    </source>
</evidence>
<proteinExistence type="predicted"/>
<dbReference type="RefSeq" id="WP_015213409.1">
    <property type="nucleotide sequence ID" value="NC_019771.1"/>
</dbReference>
<accession>K9ZDV3</accession>
<dbReference type="KEGG" id="acy:Anacy_1215"/>
<organism evidence="1 2">
    <name type="scientific">Anabaena cylindrica (strain ATCC 27899 / PCC 7122)</name>
    <dbReference type="NCBI Taxonomy" id="272123"/>
    <lineage>
        <taxon>Bacteria</taxon>
        <taxon>Bacillati</taxon>
        <taxon>Cyanobacteriota</taxon>
        <taxon>Cyanophyceae</taxon>
        <taxon>Nostocales</taxon>
        <taxon>Nostocaceae</taxon>
        <taxon>Anabaena</taxon>
    </lineage>
</organism>
<evidence type="ECO:0000313" key="2">
    <source>
        <dbReference type="Proteomes" id="UP000010474"/>
    </source>
</evidence>
<dbReference type="AlphaFoldDB" id="K9ZDV3"/>
<reference evidence="2" key="1">
    <citation type="journal article" date="2013" name="Proc. Natl. Acad. Sci. U.S.A.">
        <title>Improving the coverage of the cyanobacterial phylum using diversity-driven genome sequencing.</title>
        <authorList>
            <person name="Shih P.M."/>
            <person name="Wu D."/>
            <person name="Latifi A."/>
            <person name="Axen S.D."/>
            <person name="Fewer D.P."/>
            <person name="Talla E."/>
            <person name="Calteau A."/>
            <person name="Cai F."/>
            <person name="Tandeau de Marsac N."/>
            <person name="Rippka R."/>
            <person name="Herdman M."/>
            <person name="Sivonen K."/>
            <person name="Coursin T."/>
            <person name="Laurent T."/>
            <person name="Goodwin L."/>
            <person name="Nolan M."/>
            <person name="Davenport K.W."/>
            <person name="Han C.S."/>
            <person name="Rubin E.M."/>
            <person name="Eisen J.A."/>
            <person name="Woyke T."/>
            <person name="Gugger M."/>
            <person name="Kerfeld C.A."/>
        </authorList>
    </citation>
    <scope>NUCLEOTIDE SEQUENCE [LARGE SCALE GENOMIC DNA]</scope>
    <source>
        <strain evidence="2">ATCC 27899 / PCC 7122</strain>
    </source>
</reference>
<name>K9ZDV3_ANACC</name>
<sequence length="160" mass="18301">MLSPKNPKLNQMKAGALAALTIGTAGITTAITTGIVDSPIPIAGLENRAQAQSLSVNVNVDFAWLLEKIRNMATNFWRNYYSSSYLQTYFAHFEPSQVEQIKRQYGTSANSFFHNQCKDGFYRASNAQWWQKSIINPFGWFFFVHREEGGRVNCYLRYPR</sequence>
<keyword evidence="2" id="KW-1185">Reference proteome</keyword>
<dbReference type="HOGENOM" id="CLU_1648596_0_0_3"/>
<gene>
    <name evidence="1" type="ordered locus">Anacy_1215</name>
</gene>
<protein>
    <submittedName>
        <fullName evidence="1">Uncharacterized protein</fullName>
    </submittedName>
</protein>
<dbReference type="Proteomes" id="UP000010474">
    <property type="component" value="Chromosome"/>
</dbReference>
<dbReference type="PATRIC" id="fig|272123.3.peg.1328"/>
<dbReference type="EMBL" id="CP003659">
    <property type="protein sequence ID" value="AFZ56757.1"/>
    <property type="molecule type" value="Genomic_DNA"/>
</dbReference>